<dbReference type="Proteomes" id="UP001233999">
    <property type="component" value="Unassembled WGS sequence"/>
</dbReference>
<dbReference type="Gene3D" id="3.40.80.10">
    <property type="entry name" value="Peptidoglycan recognition protein-like"/>
    <property type="match status" value="2"/>
</dbReference>
<protein>
    <recommendedName>
        <fullName evidence="8">Peptidoglycan recognition protein</fullName>
    </recommendedName>
</protein>
<dbReference type="Pfam" id="PF01510">
    <property type="entry name" value="Amidase_2"/>
    <property type="match status" value="2"/>
</dbReference>
<proteinExistence type="inferred from homology"/>
<evidence type="ECO:0000313" key="7">
    <source>
        <dbReference type="Proteomes" id="UP001233999"/>
    </source>
</evidence>
<dbReference type="GO" id="GO:0009253">
    <property type="term" value="P:peptidoglycan catabolic process"/>
    <property type="evidence" value="ECO:0007669"/>
    <property type="project" value="InterPro"/>
</dbReference>
<dbReference type="GO" id="GO:0045087">
    <property type="term" value="P:innate immune response"/>
    <property type="evidence" value="ECO:0007669"/>
    <property type="project" value="UniProtKB-KW"/>
</dbReference>
<evidence type="ECO:0000313" key="6">
    <source>
        <dbReference type="EMBL" id="KAJ9584110.1"/>
    </source>
</evidence>
<dbReference type="PANTHER" id="PTHR11022:SF75">
    <property type="entry name" value="PEPTIDOGLYCAN-RECOGNITION PROTEIN SB1-RELATED"/>
    <property type="match status" value="1"/>
</dbReference>
<feature type="domain" description="N-acetylmuramoyl-L-alanine amidase" evidence="4">
    <location>
        <begin position="14"/>
        <end position="154"/>
    </location>
</feature>
<dbReference type="FunFam" id="3.40.80.10:FF:000001">
    <property type="entry name" value="Peptidoglycan recognition protein 1"/>
    <property type="match status" value="2"/>
</dbReference>
<dbReference type="EMBL" id="JASPKZ010007465">
    <property type="protein sequence ID" value="KAJ9584110.1"/>
    <property type="molecule type" value="Genomic_DNA"/>
</dbReference>
<keyword evidence="7" id="KW-1185">Reference proteome</keyword>
<keyword evidence="3" id="KW-0391">Immunity</keyword>
<dbReference type="AlphaFoldDB" id="A0AAD8EB89"/>
<dbReference type="InterPro" id="IPR006619">
    <property type="entry name" value="PGRP_domain_met/bac"/>
</dbReference>
<reference evidence="6" key="1">
    <citation type="journal article" date="2023" name="IScience">
        <title>Live-bearing cockroach genome reveals convergent evolutionary mechanisms linked to viviparity in insects and beyond.</title>
        <authorList>
            <person name="Fouks B."/>
            <person name="Harrison M.C."/>
            <person name="Mikhailova A.A."/>
            <person name="Marchal E."/>
            <person name="English S."/>
            <person name="Carruthers M."/>
            <person name="Jennings E.C."/>
            <person name="Chiamaka E.L."/>
            <person name="Frigard R.A."/>
            <person name="Pippel M."/>
            <person name="Attardo G.M."/>
            <person name="Benoit J.B."/>
            <person name="Bornberg-Bauer E."/>
            <person name="Tobe S.S."/>
        </authorList>
    </citation>
    <scope>NUCLEOTIDE SEQUENCE</scope>
    <source>
        <strain evidence="6">Stay&amp;Tobe</strain>
    </source>
</reference>
<feature type="domain" description="N-acetylmuramoyl-L-alanine amidase" evidence="4">
    <location>
        <begin position="197"/>
        <end position="337"/>
    </location>
</feature>
<evidence type="ECO:0008006" key="8">
    <source>
        <dbReference type="Google" id="ProtNLM"/>
    </source>
</evidence>
<evidence type="ECO:0000259" key="4">
    <source>
        <dbReference type="SMART" id="SM00644"/>
    </source>
</evidence>
<feature type="domain" description="Peptidoglycan recognition protein family" evidence="5">
    <location>
        <begin position="185"/>
        <end position="329"/>
    </location>
</feature>
<dbReference type="SMART" id="SM00701">
    <property type="entry name" value="PGRP"/>
    <property type="match status" value="2"/>
</dbReference>
<accession>A0AAD8EB89</accession>
<reference evidence="6" key="2">
    <citation type="submission" date="2023-05" db="EMBL/GenBank/DDBJ databases">
        <authorList>
            <person name="Fouks B."/>
        </authorList>
    </citation>
    <scope>NUCLEOTIDE SEQUENCE</scope>
    <source>
        <strain evidence="6">Stay&amp;Tobe</strain>
        <tissue evidence="6">Testes</tissue>
    </source>
</reference>
<name>A0AAD8EB89_DIPPU</name>
<keyword evidence="2" id="KW-0399">Innate immunity</keyword>
<dbReference type="GO" id="GO:0008745">
    <property type="term" value="F:N-acetylmuramoyl-L-alanine amidase activity"/>
    <property type="evidence" value="ECO:0007669"/>
    <property type="project" value="InterPro"/>
</dbReference>
<evidence type="ECO:0000259" key="5">
    <source>
        <dbReference type="SMART" id="SM00701"/>
    </source>
</evidence>
<dbReference type="CDD" id="cd06583">
    <property type="entry name" value="PGRP"/>
    <property type="match status" value="2"/>
</dbReference>
<gene>
    <name evidence="6" type="ORF">L9F63_021546</name>
</gene>
<feature type="non-terminal residue" evidence="6">
    <location>
        <position position="1"/>
    </location>
</feature>
<evidence type="ECO:0000256" key="1">
    <source>
        <dbReference type="ARBA" id="ARBA00007553"/>
    </source>
</evidence>
<dbReference type="PANTHER" id="PTHR11022">
    <property type="entry name" value="PEPTIDOGLYCAN RECOGNITION PROTEIN"/>
    <property type="match status" value="1"/>
</dbReference>
<evidence type="ECO:0000256" key="3">
    <source>
        <dbReference type="ARBA" id="ARBA00022859"/>
    </source>
</evidence>
<organism evidence="6 7">
    <name type="scientific">Diploptera punctata</name>
    <name type="common">Pacific beetle cockroach</name>
    <dbReference type="NCBI Taxonomy" id="6984"/>
    <lineage>
        <taxon>Eukaryota</taxon>
        <taxon>Metazoa</taxon>
        <taxon>Ecdysozoa</taxon>
        <taxon>Arthropoda</taxon>
        <taxon>Hexapoda</taxon>
        <taxon>Insecta</taxon>
        <taxon>Pterygota</taxon>
        <taxon>Neoptera</taxon>
        <taxon>Polyneoptera</taxon>
        <taxon>Dictyoptera</taxon>
        <taxon>Blattodea</taxon>
        <taxon>Blaberoidea</taxon>
        <taxon>Blaberidae</taxon>
        <taxon>Diplopterinae</taxon>
        <taxon>Diploptera</taxon>
    </lineage>
</organism>
<comment type="caution">
    <text evidence="6">The sequence shown here is derived from an EMBL/GenBank/DDBJ whole genome shotgun (WGS) entry which is preliminary data.</text>
</comment>
<dbReference type="SMART" id="SM00644">
    <property type="entry name" value="Ami_2"/>
    <property type="match status" value="2"/>
</dbReference>
<dbReference type="GO" id="GO:0008270">
    <property type="term" value="F:zinc ion binding"/>
    <property type="evidence" value="ECO:0007669"/>
    <property type="project" value="InterPro"/>
</dbReference>
<sequence length="354" mass="39513">CPNIISKSEWGGRAPASTPQKTGLNLQWIVVHHGGTQTFCYTEDDCAKIVRSYQNYHMDTNGWNDIGYNFVIGEDGNVYEGRGWNAVGAHAPTYNDKSVGICIIGDFTDRVPNDAALNALKSLMQCAVDLGYVIDTYYMIGHRQSSASSTECPGNKLYQEITTWPHWDAIANMFIYVNTESNDCPNIIDKSKWGGRQPTRTVKEIGNNLPYVVIHHGGTKTYCYNQQECSRIVRAYQNNHIDKNRWPDIGYTFLIGEDGNIYEGRGWNTQGAHAPQYNSRSIGICLIGDFTARVPNRKAMDAVNALIQCAVDTGHISKDYKLIGHRQTTYSSTSCPGNSLFAAVQKLPHWTPKP</sequence>
<feature type="domain" description="Peptidoglycan recognition protein family" evidence="5">
    <location>
        <begin position="2"/>
        <end position="146"/>
    </location>
</feature>
<dbReference type="InterPro" id="IPR002502">
    <property type="entry name" value="Amidase_domain"/>
</dbReference>
<dbReference type="InterPro" id="IPR036505">
    <property type="entry name" value="Amidase/PGRP_sf"/>
</dbReference>
<evidence type="ECO:0000256" key="2">
    <source>
        <dbReference type="ARBA" id="ARBA00022588"/>
    </source>
</evidence>
<dbReference type="SUPFAM" id="SSF55846">
    <property type="entry name" value="N-acetylmuramoyl-L-alanine amidase-like"/>
    <property type="match status" value="2"/>
</dbReference>
<comment type="similarity">
    <text evidence="1">Belongs to the N-acetylmuramoyl-L-alanine amidase 2 family.</text>
</comment>
<dbReference type="InterPro" id="IPR015510">
    <property type="entry name" value="PGRP"/>
</dbReference>